<protein>
    <submittedName>
        <fullName evidence="1">Putative secreted protein</fullName>
    </submittedName>
</protein>
<evidence type="ECO:0000313" key="1">
    <source>
        <dbReference type="EMBL" id="KYF34032.1"/>
    </source>
</evidence>
<dbReference type="Proteomes" id="UP000075442">
    <property type="component" value="Unassembled WGS sequence"/>
</dbReference>
<proteinExistence type="predicted"/>
<sequence length="105" mass="11930">MQKVEHDEMARIVKSEEVKKIVENKLKYLDSEALTKEGTIKSYEIDIDSIKHNPMGGIDFKVYVNSDKKLRVMYGLEKDSTTGKIEYSGGGYSAQLAELLKKVKK</sequence>
<reference evidence="1 2" key="1">
    <citation type="submission" date="2016-01" db="EMBL/GenBank/DDBJ databases">
        <title>Highly variable Streptococcus oralis 1 are common among viridans streptococci isolated from primates.</title>
        <authorList>
            <person name="Denapaite D."/>
            <person name="Rieger M."/>
            <person name="Koendgen S."/>
            <person name="Brueckner R."/>
            <person name="Ochigava I."/>
            <person name="Kappeler P."/>
            <person name="Maetz-Rensing K."/>
            <person name="Leendertz F."/>
        </authorList>
    </citation>
    <scope>NUCLEOTIDE SEQUENCE [LARGE SCALE GENOMIC DNA]</scope>
    <source>
        <strain evidence="1 2">M3-1</strain>
    </source>
</reference>
<dbReference type="AlphaFoldDB" id="A0A150NKQ4"/>
<dbReference type="Pfam" id="PF07006">
    <property type="entry name" value="DUF1310"/>
    <property type="match status" value="1"/>
</dbReference>
<dbReference type="InterPro" id="IPR010738">
    <property type="entry name" value="DUF1310"/>
</dbReference>
<dbReference type="Gene3D" id="3.10.450.130">
    <property type="entry name" value="folded 79 residue fragment of lin0334 like domains"/>
    <property type="match status" value="1"/>
</dbReference>
<organism evidence="1 2">
    <name type="scientific">Streptococcus mitis</name>
    <dbReference type="NCBI Taxonomy" id="28037"/>
    <lineage>
        <taxon>Bacteria</taxon>
        <taxon>Bacillati</taxon>
        <taxon>Bacillota</taxon>
        <taxon>Bacilli</taxon>
        <taxon>Lactobacillales</taxon>
        <taxon>Streptococcaceae</taxon>
        <taxon>Streptococcus</taxon>
        <taxon>Streptococcus mitis group</taxon>
    </lineage>
</organism>
<name>A0A150NKQ4_STRMT</name>
<dbReference type="PATRIC" id="fig|28037.235.peg.1696"/>
<comment type="caution">
    <text evidence="1">The sequence shown here is derived from an EMBL/GenBank/DDBJ whole genome shotgun (WGS) entry which is preliminary data.</text>
</comment>
<evidence type="ECO:0000313" key="2">
    <source>
        <dbReference type="Proteomes" id="UP000075442"/>
    </source>
</evidence>
<gene>
    <name evidence="1" type="ORF">SMIM3I_00859</name>
</gene>
<dbReference type="EMBL" id="LROU01000122">
    <property type="protein sequence ID" value="KYF34032.1"/>
    <property type="molecule type" value="Genomic_DNA"/>
</dbReference>
<accession>A0A150NKQ4</accession>